<dbReference type="FunFam" id="1.20.1070.10:FF:000033">
    <property type="entry name" value="Vomeronasal type-1 receptor"/>
    <property type="match status" value="1"/>
</dbReference>
<organism evidence="15 16">
    <name type="scientific">Octodon degus</name>
    <name type="common">Degu</name>
    <name type="synonym">Sciurus degus</name>
    <dbReference type="NCBI Taxonomy" id="10160"/>
    <lineage>
        <taxon>Eukaryota</taxon>
        <taxon>Metazoa</taxon>
        <taxon>Chordata</taxon>
        <taxon>Craniata</taxon>
        <taxon>Vertebrata</taxon>
        <taxon>Euteleostomi</taxon>
        <taxon>Mammalia</taxon>
        <taxon>Eutheria</taxon>
        <taxon>Euarchontoglires</taxon>
        <taxon>Glires</taxon>
        <taxon>Rodentia</taxon>
        <taxon>Hystricomorpha</taxon>
        <taxon>Octodontidae</taxon>
        <taxon>Octodon</taxon>
    </lineage>
</organism>
<dbReference type="SUPFAM" id="SSF81321">
    <property type="entry name" value="Family A G protein-coupled receptor-like"/>
    <property type="match status" value="1"/>
</dbReference>
<name>A0A6P3FTZ6_OCTDE</name>
<evidence type="ECO:0000256" key="1">
    <source>
        <dbReference type="ARBA" id="ARBA00003878"/>
    </source>
</evidence>
<evidence type="ECO:0000259" key="14">
    <source>
        <dbReference type="PROSITE" id="PS50262"/>
    </source>
</evidence>
<feature type="transmembrane region" description="Helical" evidence="13">
    <location>
        <begin position="115"/>
        <end position="137"/>
    </location>
</feature>
<evidence type="ECO:0000256" key="11">
    <source>
        <dbReference type="ARBA" id="ARBA00023180"/>
    </source>
</evidence>
<evidence type="ECO:0000256" key="5">
    <source>
        <dbReference type="ARBA" id="ARBA00022507"/>
    </source>
</evidence>
<keyword evidence="6 13" id="KW-0812">Transmembrane</keyword>
<dbReference type="InterPro" id="IPR004072">
    <property type="entry name" value="Vmron_rcpt_1"/>
</dbReference>
<evidence type="ECO:0000256" key="10">
    <source>
        <dbReference type="ARBA" id="ARBA00023170"/>
    </source>
</evidence>
<dbReference type="GO" id="GO:0007606">
    <property type="term" value="P:sensory perception of chemical stimulus"/>
    <property type="evidence" value="ECO:0007669"/>
    <property type="project" value="UniProtKB-ARBA"/>
</dbReference>
<comment type="similarity">
    <text evidence="3 13">Belongs to the G-protein coupled receptor 1 family.</text>
</comment>
<evidence type="ECO:0000256" key="3">
    <source>
        <dbReference type="ARBA" id="ARBA00010663"/>
    </source>
</evidence>
<dbReference type="Proteomes" id="UP000515203">
    <property type="component" value="Unplaced"/>
</dbReference>
<keyword evidence="4 13" id="KW-1003">Cell membrane</keyword>
<accession>A0A6P3FTZ6</accession>
<dbReference type="PROSITE" id="PS50262">
    <property type="entry name" value="G_PROTEIN_RECEP_F1_2"/>
    <property type="match status" value="1"/>
</dbReference>
<feature type="transmembrane region" description="Helical" evidence="13">
    <location>
        <begin position="287"/>
        <end position="310"/>
    </location>
</feature>
<evidence type="ECO:0000256" key="2">
    <source>
        <dbReference type="ARBA" id="ARBA00004651"/>
    </source>
</evidence>
<evidence type="ECO:0000256" key="4">
    <source>
        <dbReference type="ARBA" id="ARBA00022475"/>
    </source>
</evidence>
<keyword evidence="9 13" id="KW-0472">Membrane</keyword>
<feature type="transmembrane region" description="Helical" evidence="13">
    <location>
        <begin position="260"/>
        <end position="281"/>
    </location>
</feature>
<dbReference type="InterPro" id="IPR017452">
    <property type="entry name" value="GPCR_Rhodpsn_7TM"/>
</dbReference>
<dbReference type="OrthoDB" id="9606139at2759"/>
<evidence type="ECO:0000313" key="16">
    <source>
        <dbReference type="RefSeq" id="XP_004644747.1"/>
    </source>
</evidence>
<evidence type="ECO:0000256" key="6">
    <source>
        <dbReference type="ARBA" id="ARBA00022692"/>
    </source>
</evidence>
<evidence type="ECO:0000256" key="7">
    <source>
        <dbReference type="ARBA" id="ARBA00022989"/>
    </source>
</evidence>
<keyword evidence="5 13" id="KW-0589">Pheromone response</keyword>
<dbReference type="Gene3D" id="1.20.1070.10">
    <property type="entry name" value="Rhodopsin 7-helix transmembrane proteins"/>
    <property type="match status" value="1"/>
</dbReference>
<dbReference type="FunCoup" id="A0A6P3FTZ6">
    <property type="interactions" value="473"/>
</dbReference>
<comment type="caution">
    <text evidence="13">Lacks conserved residue(s) required for the propagation of feature annotation.</text>
</comment>
<dbReference type="GO" id="GO:0019236">
    <property type="term" value="P:response to pheromone"/>
    <property type="evidence" value="ECO:0007669"/>
    <property type="project" value="UniProtKB-KW"/>
</dbReference>
<dbReference type="InParanoid" id="A0A6P3FTZ6"/>
<protein>
    <recommendedName>
        <fullName evidence="13">Vomeronasal type-1 receptor</fullName>
    </recommendedName>
</protein>
<evidence type="ECO:0000256" key="13">
    <source>
        <dbReference type="RuleBase" id="RU364061"/>
    </source>
</evidence>
<dbReference type="PRINTS" id="PR01534">
    <property type="entry name" value="VOMERONASL1R"/>
</dbReference>
<evidence type="ECO:0000313" key="15">
    <source>
        <dbReference type="Proteomes" id="UP000515203"/>
    </source>
</evidence>
<dbReference type="GeneID" id="101571565"/>
<dbReference type="AlphaFoldDB" id="A0A6P3FTZ6"/>
<reference evidence="16" key="1">
    <citation type="submission" date="2025-08" db="UniProtKB">
        <authorList>
            <consortium name="RefSeq"/>
        </authorList>
    </citation>
    <scope>IDENTIFICATION</scope>
</reference>
<comment type="subcellular location">
    <subcellularLocation>
        <location evidence="2 13">Cell membrane</location>
        <topology evidence="2 13">Multi-pass membrane protein</topology>
    </subcellularLocation>
</comment>
<dbReference type="RefSeq" id="XP_004644747.1">
    <property type="nucleotide sequence ID" value="XM_004644690.1"/>
</dbReference>
<keyword evidence="12 13" id="KW-0807">Transducer</keyword>
<evidence type="ECO:0000256" key="9">
    <source>
        <dbReference type="ARBA" id="ARBA00023136"/>
    </source>
</evidence>
<dbReference type="Pfam" id="PF03402">
    <property type="entry name" value="V1R"/>
    <property type="match status" value="1"/>
</dbReference>
<keyword evidence="10 13" id="KW-0675">Receptor</keyword>
<proteinExistence type="inferred from homology"/>
<sequence>MSLAQGNNCQHSLKEILEGNEKIASWDLAIGTIFLLQTVVGIMGNFSLLCHYFFRQHTERRLRSIDVILLNQFLANSLVILSKGPSQTMVAFGLKDLFNEFSCNLNLYAIRVGRAMAICTMCLLSVFQTIIISPMNSCWKNLKRKATKYIGFSMSLCWLLRMGVNFIFPLHMLLVSGSSELQNITRKRHTAFCTVADYEPTLVSVYVALVASPEIGFILLTVWTSGSMIFVLYRHKQQVKNIHSTNMSFRSHESKATKSILFLVSNFVSFYIISSIFYIFAALFYNLSWWLVNIFGFISLFFPTISPFLVTSQDSSLSMFWFAWIRNTKISP</sequence>
<comment type="function">
    <text evidence="1">Putative pheromone receptor.</text>
</comment>
<gene>
    <name evidence="16" type="primary">LOC101571565</name>
</gene>
<feature type="non-terminal residue" evidence="16">
    <location>
        <position position="332"/>
    </location>
</feature>
<evidence type="ECO:0000256" key="8">
    <source>
        <dbReference type="ARBA" id="ARBA00023040"/>
    </source>
</evidence>
<feature type="domain" description="G-protein coupled receptors family 1 profile" evidence="14">
    <location>
        <begin position="44"/>
        <end position="310"/>
    </location>
</feature>
<dbReference type="GO" id="GO:0005886">
    <property type="term" value="C:plasma membrane"/>
    <property type="evidence" value="ECO:0007669"/>
    <property type="project" value="UniProtKB-SubCell"/>
</dbReference>
<evidence type="ECO:0000256" key="12">
    <source>
        <dbReference type="ARBA" id="ARBA00023224"/>
    </source>
</evidence>
<dbReference type="GO" id="GO:0016503">
    <property type="term" value="F:pheromone receptor activity"/>
    <property type="evidence" value="ECO:0007669"/>
    <property type="project" value="InterPro"/>
</dbReference>
<dbReference type="PANTHER" id="PTHR24062">
    <property type="entry name" value="VOMERONASAL TYPE-1 RECEPTOR"/>
    <property type="match status" value="1"/>
</dbReference>
<keyword evidence="7 13" id="KW-1133">Transmembrane helix</keyword>
<feature type="transmembrane region" description="Helical" evidence="13">
    <location>
        <begin position="28"/>
        <end position="53"/>
    </location>
</feature>
<keyword evidence="15" id="KW-1185">Reference proteome</keyword>
<keyword evidence="11" id="KW-0325">Glycoprotein</keyword>
<keyword evidence="8 13" id="KW-0297">G-protein coupled receptor</keyword>